<evidence type="ECO:0000256" key="1">
    <source>
        <dbReference type="ARBA" id="ARBA00022723"/>
    </source>
</evidence>
<dbReference type="InterPro" id="IPR050129">
    <property type="entry name" value="Zn_alcohol_dh"/>
</dbReference>
<dbReference type="GO" id="GO:0008270">
    <property type="term" value="F:zinc ion binding"/>
    <property type="evidence" value="ECO:0007669"/>
    <property type="project" value="InterPro"/>
</dbReference>
<evidence type="ECO:0000256" key="3">
    <source>
        <dbReference type="ARBA" id="ARBA00023002"/>
    </source>
</evidence>
<dbReference type="EMBL" id="KE356560">
    <property type="protein sequence ID" value="ERG91402.1"/>
    <property type="molecule type" value="Genomic_DNA"/>
</dbReference>
<reference evidence="6 7" key="1">
    <citation type="journal article" date="2013" name="PLoS ONE">
        <title>Assembly-driven community genomics of a hypersaline microbial ecosystem.</title>
        <authorList>
            <person name="Podell S."/>
            <person name="Ugalde J.A."/>
            <person name="Narasingarao P."/>
            <person name="Banfield J.F."/>
            <person name="Heidelberg K.B."/>
            <person name="Allen E.E."/>
        </authorList>
    </citation>
    <scope>NUCLEOTIDE SEQUENCE [LARGE SCALE GENOMIC DNA]</scope>
    <source>
        <strain evidence="7">J07HQW1</strain>
    </source>
</reference>
<keyword evidence="2 4" id="KW-0862">Zinc</keyword>
<dbReference type="SUPFAM" id="SSF51735">
    <property type="entry name" value="NAD(P)-binding Rossmann-fold domains"/>
    <property type="match status" value="1"/>
</dbReference>
<dbReference type="GO" id="GO:0051262">
    <property type="term" value="P:protein tetramerization"/>
    <property type="evidence" value="ECO:0007669"/>
    <property type="project" value="UniProtKB-ARBA"/>
</dbReference>
<dbReference type="GO" id="GO:0030554">
    <property type="term" value="F:adenyl nucleotide binding"/>
    <property type="evidence" value="ECO:0007669"/>
    <property type="project" value="UniProtKB-ARBA"/>
</dbReference>
<proteinExistence type="inferred from homology"/>
<dbReference type="InterPro" id="IPR011032">
    <property type="entry name" value="GroES-like_sf"/>
</dbReference>
<dbReference type="GO" id="GO:0043168">
    <property type="term" value="F:anion binding"/>
    <property type="evidence" value="ECO:0007669"/>
    <property type="project" value="UniProtKB-ARBA"/>
</dbReference>
<dbReference type="PROSITE" id="PS00059">
    <property type="entry name" value="ADH_ZINC"/>
    <property type="match status" value="1"/>
</dbReference>
<feature type="domain" description="Enoyl reductase (ER)" evidence="5">
    <location>
        <begin position="13"/>
        <end position="346"/>
    </location>
</feature>
<keyword evidence="3" id="KW-0560">Oxidoreductase</keyword>
<dbReference type="PANTHER" id="PTHR43401:SF5">
    <property type="entry name" value="ALCOHOL DEHYDROGENASE-RELATED"/>
    <property type="match status" value="1"/>
</dbReference>
<evidence type="ECO:0000256" key="4">
    <source>
        <dbReference type="RuleBase" id="RU361277"/>
    </source>
</evidence>
<gene>
    <name evidence="6" type="ORF">J07HQW1_01436</name>
</gene>
<evidence type="ECO:0000256" key="2">
    <source>
        <dbReference type="ARBA" id="ARBA00022833"/>
    </source>
</evidence>
<dbReference type="InterPro" id="IPR020843">
    <property type="entry name" value="ER"/>
</dbReference>
<evidence type="ECO:0000259" key="5">
    <source>
        <dbReference type="SMART" id="SM00829"/>
    </source>
</evidence>
<dbReference type="Pfam" id="PF00107">
    <property type="entry name" value="ADH_zinc_N"/>
    <property type="match status" value="1"/>
</dbReference>
<evidence type="ECO:0000313" key="7">
    <source>
        <dbReference type="Proteomes" id="UP000030649"/>
    </source>
</evidence>
<dbReference type="AlphaFoldDB" id="U1PCV9"/>
<dbReference type="GO" id="GO:0044281">
    <property type="term" value="P:small molecule metabolic process"/>
    <property type="evidence" value="ECO:0007669"/>
    <property type="project" value="UniProtKB-ARBA"/>
</dbReference>
<dbReference type="Gene3D" id="3.90.180.10">
    <property type="entry name" value="Medium-chain alcohol dehydrogenases, catalytic domain"/>
    <property type="match status" value="1"/>
</dbReference>
<sequence length="349" mass="37240">MSKMSAVMLPEWGGKLSVDTVTQPEPSPNEVRIAVRACAITRTVENAIQGGLSDDPSLLPRIPGHEFAGVVDAVGSMVSSVAPGDRVLSYFYLTCGMCQACRQGHRNQCTDFDGWVGVNCDGAYAEYATIPAANAIPIPDECSFTAAALAADGLATPLHVCERADVTDSDTMLILGGAGRIGIHLSQLAASRGANVISADVNQTRLAHIDEMTGSAVETVDASRDDFRDQVQHATPYTDGPTVIVDTVGDIHTIKDAWDLLGMGGCLVTLTTHHNRSFGPPLKQFVYKETSLIGSRYATPDQVIRAAQMFADNRIDHVVRDTVGINEVPTIHTQLRAGETFGTTMLTLN</sequence>
<dbReference type="HOGENOM" id="CLU_026673_11_2_2"/>
<dbReference type="InterPro" id="IPR013154">
    <property type="entry name" value="ADH-like_N"/>
</dbReference>
<dbReference type="InterPro" id="IPR002328">
    <property type="entry name" value="ADH_Zn_CS"/>
</dbReference>
<dbReference type="SUPFAM" id="SSF50129">
    <property type="entry name" value="GroES-like"/>
    <property type="match status" value="1"/>
</dbReference>
<comment type="cofactor">
    <cofactor evidence="4">
        <name>Zn(2+)</name>
        <dbReference type="ChEBI" id="CHEBI:29105"/>
    </cofactor>
</comment>
<comment type="similarity">
    <text evidence="4">Belongs to the zinc-containing alcohol dehydrogenase family.</text>
</comment>
<evidence type="ECO:0000313" key="6">
    <source>
        <dbReference type="EMBL" id="ERG91402.1"/>
    </source>
</evidence>
<dbReference type="SMART" id="SM00829">
    <property type="entry name" value="PKS_ER"/>
    <property type="match status" value="1"/>
</dbReference>
<accession>U1PCV9</accession>
<dbReference type="InterPro" id="IPR013149">
    <property type="entry name" value="ADH-like_C"/>
</dbReference>
<dbReference type="STRING" id="1238424.J07HQW1_01436"/>
<dbReference type="Proteomes" id="UP000030649">
    <property type="component" value="Unassembled WGS sequence"/>
</dbReference>
<organism evidence="6 7">
    <name type="scientific">Haloquadratum walsbyi J07HQW1</name>
    <dbReference type="NCBI Taxonomy" id="1238424"/>
    <lineage>
        <taxon>Archaea</taxon>
        <taxon>Methanobacteriati</taxon>
        <taxon>Methanobacteriota</taxon>
        <taxon>Stenosarchaea group</taxon>
        <taxon>Halobacteria</taxon>
        <taxon>Halobacteriales</taxon>
        <taxon>Haloferacaceae</taxon>
        <taxon>Haloquadratum</taxon>
    </lineage>
</organism>
<keyword evidence="1 4" id="KW-0479">Metal-binding</keyword>
<dbReference type="InterPro" id="IPR036291">
    <property type="entry name" value="NAD(P)-bd_dom_sf"/>
</dbReference>
<dbReference type="GO" id="GO:0016616">
    <property type="term" value="F:oxidoreductase activity, acting on the CH-OH group of donors, NAD or NADP as acceptor"/>
    <property type="evidence" value="ECO:0007669"/>
    <property type="project" value="UniProtKB-ARBA"/>
</dbReference>
<dbReference type="Pfam" id="PF08240">
    <property type="entry name" value="ADH_N"/>
    <property type="match status" value="1"/>
</dbReference>
<dbReference type="PANTHER" id="PTHR43401">
    <property type="entry name" value="L-THREONINE 3-DEHYDROGENASE"/>
    <property type="match status" value="1"/>
</dbReference>
<name>U1PCV9_9EURY</name>
<protein>
    <submittedName>
        <fullName evidence="6">Zn-dependent alcohol dehydrogenase</fullName>
    </submittedName>
</protein>